<accession>A0A3Q9QWM7</accession>
<dbReference type="InterPro" id="IPR013974">
    <property type="entry name" value="SAF"/>
</dbReference>
<name>A0A3Q9QWM7_9BACI</name>
<sequence>MNKKYNALKLNQNDNVVVALRGIKEGDWLSIQGDTDTVQVLQKIPYGHKIAVGFIPKGGKIIKYGDCMGIATDDIQPGFHVHVFNVRGLKEEERLSIHREMQLP</sequence>
<proteinExistence type="predicted"/>
<dbReference type="AlphaFoldDB" id="A0A3Q9QWM7"/>
<dbReference type="PANTHER" id="PTHR30536:SF5">
    <property type="entry name" value="ALTRONATE DEHYDRATASE"/>
    <property type="match status" value="1"/>
</dbReference>
<evidence type="ECO:0000313" key="3">
    <source>
        <dbReference type="EMBL" id="AZU61997.1"/>
    </source>
</evidence>
<gene>
    <name evidence="3" type="ORF">CHR53_12290</name>
</gene>
<dbReference type="RefSeq" id="WP_127486730.1">
    <property type="nucleotide sequence ID" value="NZ_CP022572.1"/>
</dbReference>
<keyword evidence="1" id="KW-0456">Lyase</keyword>
<dbReference type="InterPro" id="IPR044144">
    <property type="entry name" value="SAF_UxaA/GarD"/>
</dbReference>
<dbReference type="Proteomes" id="UP000282892">
    <property type="component" value="Chromosome"/>
</dbReference>
<keyword evidence="4" id="KW-1185">Reference proteome</keyword>
<dbReference type="GO" id="GO:0019698">
    <property type="term" value="P:D-galacturonate catabolic process"/>
    <property type="evidence" value="ECO:0007669"/>
    <property type="project" value="TreeGrafter"/>
</dbReference>
<dbReference type="InterPro" id="IPR052172">
    <property type="entry name" value="UxaA_altronate/galactarate_dh"/>
</dbReference>
<dbReference type="OrthoDB" id="9804574at2"/>
<evidence type="ECO:0000259" key="2">
    <source>
        <dbReference type="SMART" id="SM00858"/>
    </source>
</evidence>
<dbReference type="Gene3D" id="2.30.130.110">
    <property type="match status" value="1"/>
</dbReference>
<dbReference type="STRING" id="1193713.GCA_001636315_04891"/>
<evidence type="ECO:0000313" key="4">
    <source>
        <dbReference type="Proteomes" id="UP000282892"/>
    </source>
</evidence>
<dbReference type="GO" id="GO:0016829">
    <property type="term" value="F:lyase activity"/>
    <property type="evidence" value="ECO:0007669"/>
    <property type="project" value="UniProtKB-KW"/>
</dbReference>
<dbReference type="CDD" id="cd11613">
    <property type="entry name" value="SAF_AH_GD"/>
    <property type="match status" value="1"/>
</dbReference>
<dbReference type="EMBL" id="CP022572">
    <property type="protein sequence ID" value="AZU61997.1"/>
    <property type="molecule type" value="Genomic_DNA"/>
</dbReference>
<feature type="domain" description="SAF" evidence="2">
    <location>
        <begin position="14"/>
        <end position="87"/>
    </location>
</feature>
<evidence type="ECO:0000256" key="1">
    <source>
        <dbReference type="ARBA" id="ARBA00023239"/>
    </source>
</evidence>
<reference evidence="3 4" key="1">
    <citation type="submission" date="2017-07" db="EMBL/GenBank/DDBJ databases">
        <title>The complete genome sequence of Bacillus mesonae strain H20-5, an efficient strain improving plant abiotic stress resistance.</title>
        <authorList>
            <person name="Kim S.Y."/>
            <person name="Song H."/>
            <person name="Sang M.K."/>
            <person name="Weon H.-Y."/>
            <person name="Song J."/>
        </authorList>
    </citation>
    <scope>NUCLEOTIDE SEQUENCE [LARGE SCALE GENOMIC DNA]</scope>
    <source>
        <strain evidence="3 4">H20-5</strain>
    </source>
</reference>
<dbReference type="SMART" id="SM00858">
    <property type="entry name" value="SAF"/>
    <property type="match status" value="1"/>
</dbReference>
<dbReference type="PANTHER" id="PTHR30536">
    <property type="entry name" value="ALTRONATE/GALACTARATE DEHYDRATASE"/>
    <property type="match status" value="1"/>
</dbReference>
<protein>
    <recommendedName>
        <fullName evidence="2">SAF domain-containing protein</fullName>
    </recommendedName>
</protein>
<organism evidence="3 4">
    <name type="scientific">Neobacillus mesonae</name>
    <dbReference type="NCBI Taxonomy" id="1193713"/>
    <lineage>
        <taxon>Bacteria</taxon>
        <taxon>Bacillati</taxon>
        <taxon>Bacillota</taxon>
        <taxon>Bacilli</taxon>
        <taxon>Bacillales</taxon>
        <taxon>Bacillaceae</taxon>
        <taxon>Neobacillus</taxon>
    </lineage>
</organism>
<dbReference type="KEGG" id="nmk:CHR53_12290"/>